<reference evidence="1" key="1">
    <citation type="submission" date="2024-02" db="EMBL/GenBank/DDBJ databases">
        <title>Metagenome Assembled Genome of Zalaria obscura JY119.</title>
        <authorList>
            <person name="Vighnesh L."/>
            <person name="Jagadeeshwari U."/>
            <person name="Venkata Ramana C."/>
            <person name="Sasikala C."/>
        </authorList>
    </citation>
    <scope>NUCLEOTIDE SEQUENCE</scope>
    <source>
        <strain evidence="1">JY119</strain>
    </source>
</reference>
<keyword evidence="2" id="KW-1185">Reference proteome</keyword>
<evidence type="ECO:0000313" key="1">
    <source>
        <dbReference type="EMBL" id="KAK8196648.1"/>
    </source>
</evidence>
<sequence length="158" mass="17050">MAHSWAAYANLPSRPAGKKSCIEISRGLGASGGRLADCRSSAGPQDVANPNGSIDREAVENAEENTEETCSAAVTRHKQTQVPLAYRDCAADIRAPLRPASYSEHVNTGVPALMFEGRQNSLYPRLFFAPGDPKRTFSSLRIAPSTSQKPDIPIWRPA</sequence>
<dbReference type="EMBL" id="JAMKPW020000041">
    <property type="protein sequence ID" value="KAK8196648.1"/>
    <property type="molecule type" value="Genomic_DNA"/>
</dbReference>
<comment type="caution">
    <text evidence="1">The sequence shown here is derived from an EMBL/GenBank/DDBJ whole genome shotgun (WGS) entry which is preliminary data.</text>
</comment>
<proteinExistence type="predicted"/>
<evidence type="ECO:0000313" key="2">
    <source>
        <dbReference type="Proteomes" id="UP001320706"/>
    </source>
</evidence>
<dbReference type="Proteomes" id="UP001320706">
    <property type="component" value="Unassembled WGS sequence"/>
</dbReference>
<organism evidence="1 2">
    <name type="scientific">Zalaria obscura</name>
    <dbReference type="NCBI Taxonomy" id="2024903"/>
    <lineage>
        <taxon>Eukaryota</taxon>
        <taxon>Fungi</taxon>
        <taxon>Dikarya</taxon>
        <taxon>Ascomycota</taxon>
        <taxon>Pezizomycotina</taxon>
        <taxon>Dothideomycetes</taxon>
        <taxon>Dothideomycetidae</taxon>
        <taxon>Dothideales</taxon>
        <taxon>Zalariaceae</taxon>
        <taxon>Zalaria</taxon>
    </lineage>
</organism>
<name>A0ACC3S5M4_9PEZI</name>
<protein>
    <submittedName>
        <fullName evidence="1">Uncharacterized protein</fullName>
    </submittedName>
</protein>
<accession>A0ACC3S5M4</accession>
<gene>
    <name evidence="1" type="ORF">M8818_006815</name>
</gene>